<dbReference type="SUPFAM" id="SSF51735">
    <property type="entry name" value="NAD(P)-binding Rossmann-fold domains"/>
    <property type="match status" value="1"/>
</dbReference>
<evidence type="ECO:0000313" key="4">
    <source>
        <dbReference type="Proteomes" id="UP001140510"/>
    </source>
</evidence>
<evidence type="ECO:0000313" key="3">
    <source>
        <dbReference type="EMBL" id="KAJ4406566.1"/>
    </source>
</evidence>
<reference evidence="3" key="1">
    <citation type="submission" date="2022-10" db="EMBL/GenBank/DDBJ databases">
        <title>Tapping the CABI collections for fungal endophytes: first genome assemblies for Collariella, Neodidymelliopsis, Ascochyta clinopodiicola, Didymella pomorum, Didymosphaeria variabile, Neocosmospora piperis and Neocucurbitaria cava.</title>
        <authorList>
            <person name="Hill R."/>
        </authorList>
    </citation>
    <scope>NUCLEOTIDE SEQUENCE</scope>
    <source>
        <strain evidence="3">IMI 355091</strain>
    </source>
</reference>
<dbReference type="PANTHER" id="PTHR43180:SF11">
    <property type="entry name" value="NAD(P)-BINDING PROTEIN"/>
    <property type="match status" value="1"/>
</dbReference>
<keyword evidence="2" id="KW-0560">Oxidoreductase</keyword>
<dbReference type="Proteomes" id="UP001140510">
    <property type="component" value="Unassembled WGS sequence"/>
</dbReference>
<gene>
    <name evidence="3" type="ORF">N0V91_004508</name>
</gene>
<name>A0A9W8ZGH8_9PLEO</name>
<organism evidence="3 4">
    <name type="scientific">Didymella pomorum</name>
    <dbReference type="NCBI Taxonomy" id="749634"/>
    <lineage>
        <taxon>Eukaryota</taxon>
        <taxon>Fungi</taxon>
        <taxon>Dikarya</taxon>
        <taxon>Ascomycota</taxon>
        <taxon>Pezizomycotina</taxon>
        <taxon>Dothideomycetes</taxon>
        <taxon>Pleosporomycetidae</taxon>
        <taxon>Pleosporales</taxon>
        <taxon>Pleosporineae</taxon>
        <taxon>Didymellaceae</taxon>
        <taxon>Didymella</taxon>
    </lineage>
</organism>
<evidence type="ECO:0008006" key="5">
    <source>
        <dbReference type="Google" id="ProtNLM"/>
    </source>
</evidence>
<dbReference type="Pfam" id="PF00106">
    <property type="entry name" value="adh_short"/>
    <property type="match status" value="1"/>
</dbReference>
<dbReference type="Gene3D" id="3.40.50.720">
    <property type="entry name" value="NAD(P)-binding Rossmann-like Domain"/>
    <property type="match status" value="1"/>
</dbReference>
<dbReference type="InterPro" id="IPR002347">
    <property type="entry name" value="SDR_fam"/>
</dbReference>
<dbReference type="InterPro" id="IPR036291">
    <property type="entry name" value="NAD(P)-bd_dom_sf"/>
</dbReference>
<keyword evidence="4" id="KW-1185">Reference proteome</keyword>
<dbReference type="PRINTS" id="PR00081">
    <property type="entry name" value="GDHRDH"/>
</dbReference>
<evidence type="ECO:0000256" key="1">
    <source>
        <dbReference type="ARBA" id="ARBA00006484"/>
    </source>
</evidence>
<dbReference type="GO" id="GO:0016491">
    <property type="term" value="F:oxidoreductase activity"/>
    <property type="evidence" value="ECO:0007669"/>
    <property type="project" value="UniProtKB-KW"/>
</dbReference>
<sequence>MTSFTISDNDLDQIKDQVVVITGASSGIGLATLRRVIKHGGKVYAGDLNTLPEPEAASIPFSKVDVTDWKQQVELFKAAEKRYGKVDHVFANAGIAPTISLLEDGVNSNGDLLPPNLKTINVNLIGCLYTVKLGIHHVRKNSAGGSIVITASGSSFTRFPATDYSIASLFKPTVVIIVTHLPAATTKHAVLGLMRSLTSHLHPTLPIRINAIAPSWTDTGIISRAHLDAIGEGNYQSADVPARSVTLLMADKQRHGELVYSDCGRFVELENGVSGYHAMTARMLGGEGEGEVPAFMRDLAKMDEAKKIELERV</sequence>
<dbReference type="PANTHER" id="PTHR43180">
    <property type="entry name" value="3-OXOACYL-(ACYL-CARRIER-PROTEIN) REDUCTASE (AFU_ORTHOLOGUE AFUA_6G11210)"/>
    <property type="match status" value="1"/>
</dbReference>
<comment type="caution">
    <text evidence="3">The sequence shown here is derived from an EMBL/GenBank/DDBJ whole genome shotgun (WGS) entry which is preliminary data.</text>
</comment>
<comment type="similarity">
    <text evidence="1">Belongs to the short-chain dehydrogenases/reductases (SDR) family.</text>
</comment>
<protein>
    <recommendedName>
        <fullName evidence="5">NAD(P)-binding protein</fullName>
    </recommendedName>
</protein>
<dbReference type="OrthoDB" id="37659at2759"/>
<evidence type="ECO:0000256" key="2">
    <source>
        <dbReference type="ARBA" id="ARBA00023002"/>
    </source>
</evidence>
<proteinExistence type="inferred from homology"/>
<dbReference type="EMBL" id="JAPEVA010000026">
    <property type="protein sequence ID" value="KAJ4406566.1"/>
    <property type="molecule type" value="Genomic_DNA"/>
</dbReference>
<dbReference type="AlphaFoldDB" id="A0A9W8ZGH8"/>
<accession>A0A9W8ZGH8</accession>